<evidence type="ECO:0000313" key="2">
    <source>
        <dbReference type="EMBL" id="KAF5101616.1"/>
    </source>
</evidence>
<evidence type="ECO:0000313" key="3">
    <source>
        <dbReference type="Proteomes" id="UP000750522"/>
    </source>
</evidence>
<gene>
    <name evidence="2" type="ORF">DV451_002133</name>
</gene>
<name>A0A9P5G5H2_GEOCN</name>
<dbReference type="Proteomes" id="UP000750522">
    <property type="component" value="Unassembled WGS sequence"/>
</dbReference>
<feature type="compositionally biased region" description="Basic and acidic residues" evidence="1">
    <location>
        <begin position="172"/>
        <end position="184"/>
    </location>
</feature>
<feature type="region of interest" description="Disordered" evidence="1">
    <location>
        <begin position="148"/>
        <end position="205"/>
    </location>
</feature>
<organism evidence="2 3">
    <name type="scientific">Geotrichum candidum</name>
    <name type="common">Oospora lactis</name>
    <name type="synonym">Dipodascus geotrichum</name>
    <dbReference type="NCBI Taxonomy" id="1173061"/>
    <lineage>
        <taxon>Eukaryota</taxon>
        <taxon>Fungi</taxon>
        <taxon>Dikarya</taxon>
        <taxon>Ascomycota</taxon>
        <taxon>Saccharomycotina</taxon>
        <taxon>Dipodascomycetes</taxon>
        <taxon>Dipodascales</taxon>
        <taxon>Dipodascaceae</taxon>
        <taxon>Geotrichum</taxon>
    </lineage>
</organism>
<protein>
    <submittedName>
        <fullName evidence="2">Uncharacterized protein</fullName>
    </submittedName>
</protein>
<comment type="caution">
    <text evidence="2">The sequence shown here is derived from an EMBL/GenBank/DDBJ whole genome shotgun (WGS) entry which is preliminary data.</text>
</comment>
<dbReference type="AlphaFoldDB" id="A0A9P5G5H2"/>
<reference evidence="2" key="1">
    <citation type="journal article" date="2020" name="Front. Microbiol.">
        <title>Phenotypic and Genetic Characterization of the Cheese Ripening Yeast Geotrichum candidum.</title>
        <authorList>
            <person name="Perkins V."/>
            <person name="Vignola S."/>
            <person name="Lessard M.H."/>
            <person name="Plante P.L."/>
            <person name="Corbeil J."/>
            <person name="Dugat-Bony E."/>
            <person name="Frenette M."/>
            <person name="Labrie S."/>
        </authorList>
    </citation>
    <scope>NUCLEOTIDE SEQUENCE</scope>
    <source>
        <strain evidence="2">LMA-70</strain>
    </source>
</reference>
<proteinExistence type="predicted"/>
<accession>A0A9P5G5H2</accession>
<sequence>MPSESARLTPSSSSLKRAKTVGVMGHDNCTGLTSAYDQVKRTEDWLPSQSWRLYRQRLARENSLPSYNYFLDNQNPDSPCTTVFNTNKQFLNLAVVQMPLHNGHNAKSVGQLVSIDSDGFFGVHTKVNNSNDDDINSRFDANAIPAMLNPRGSMVGKSKEEKRVSIGSLDSDTSKSDLDERLDQDLVTGPRPSAGASATAHQRET</sequence>
<evidence type="ECO:0000256" key="1">
    <source>
        <dbReference type="SAM" id="MobiDB-lite"/>
    </source>
</evidence>
<reference evidence="2" key="2">
    <citation type="submission" date="2020-01" db="EMBL/GenBank/DDBJ databases">
        <authorList>
            <person name="Perkins V."/>
            <person name="Lessard M.-H."/>
            <person name="Dugat-Bony E."/>
            <person name="Frenette M."/>
            <person name="Labrie S."/>
        </authorList>
    </citation>
    <scope>NUCLEOTIDE SEQUENCE</scope>
    <source>
        <strain evidence="2">LMA-70</strain>
    </source>
</reference>
<dbReference type="EMBL" id="QQZK01000036">
    <property type="protein sequence ID" value="KAF5101616.1"/>
    <property type="molecule type" value="Genomic_DNA"/>
</dbReference>